<keyword evidence="1" id="KW-0472">Membrane</keyword>
<accession>A0ABS8VNX6</accession>
<sequence>GSRLHGRTVFWKYDLLLALSIDLVICQTFFHLFIDGPSFGKTARTLSRKFLVFFLSSILLLIGGPSFGNTVRILSCRLHTTWWCSLDQKTLKKADYILRKWFVFCSFSDRL</sequence>
<keyword evidence="1" id="KW-1133">Transmembrane helix</keyword>
<feature type="transmembrane region" description="Helical" evidence="1">
    <location>
        <begin position="46"/>
        <end position="67"/>
    </location>
</feature>
<comment type="caution">
    <text evidence="2">The sequence shown here is derived from an EMBL/GenBank/DDBJ whole genome shotgun (WGS) entry which is preliminary data.</text>
</comment>
<evidence type="ECO:0000313" key="2">
    <source>
        <dbReference type="EMBL" id="MCE0482055.1"/>
    </source>
</evidence>
<dbReference type="Proteomes" id="UP000823775">
    <property type="component" value="Unassembled WGS sequence"/>
</dbReference>
<feature type="non-terminal residue" evidence="2">
    <location>
        <position position="1"/>
    </location>
</feature>
<proteinExistence type="predicted"/>
<dbReference type="EMBL" id="JACEIK010005702">
    <property type="protein sequence ID" value="MCE0482055.1"/>
    <property type="molecule type" value="Genomic_DNA"/>
</dbReference>
<keyword evidence="1" id="KW-0812">Transmembrane</keyword>
<keyword evidence="3" id="KW-1185">Reference proteome</keyword>
<protein>
    <submittedName>
        <fullName evidence="2">Uncharacterized protein</fullName>
    </submittedName>
</protein>
<evidence type="ECO:0000313" key="3">
    <source>
        <dbReference type="Proteomes" id="UP000823775"/>
    </source>
</evidence>
<reference evidence="2 3" key="1">
    <citation type="journal article" date="2021" name="BMC Genomics">
        <title>Datura genome reveals duplications of psychoactive alkaloid biosynthetic genes and high mutation rate following tissue culture.</title>
        <authorList>
            <person name="Rajewski A."/>
            <person name="Carter-House D."/>
            <person name="Stajich J."/>
            <person name="Litt A."/>
        </authorList>
    </citation>
    <scope>NUCLEOTIDE SEQUENCE [LARGE SCALE GENOMIC DNA]</scope>
    <source>
        <strain evidence="2">AR-01</strain>
    </source>
</reference>
<feature type="transmembrane region" description="Helical" evidence="1">
    <location>
        <begin position="15"/>
        <end position="34"/>
    </location>
</feature>
<name>A0ABS8VNX6_DATST</name>
<gene>
    <name evidence="2" type="ORF">HAX54_040434</name>
</gene>
<evidence type="ECO:0000256" key="1">
    <source>
        <dbReference type="SAM" id="Phobius"/>
    </source>
</evidence>
<organism evidence="2 3">
    <name type="scientific">Datura stramonium</name>
    <name type="common">Jimsonweed</name>
    <name type="synonym">Common thornapple</name>
    <dbReference type="NCBI Taxonomy" id="4076"/>
    <lineage>
        <taxon>Eukaryota</taxon>
        <taxon>Viridiplantae</taxon>
        <taxon>Streptophyta</taxon>
        <taxon>Embryophyta</taxon>
        <taxon>Tracheophyta</taxon>
        <taxon>Spermatophyta</taxon>
        <taxon>Magnoliopsida</taxon>
        <taxon>eudicotyledons</taxon>
        <taxon>Gunneridae</taxon>
        <taxon>Pentapetalae</taxon>
        <taxon>asterids</taxon>
        <taxon>lamiids</taxon>
        <taxon>Solanales</taxon>
        <taxon>Solanaceae</taxon>
        <taxon>Solanoideae</taxon>
        <taxon>Datureae</taxon>
        <taxon>Datura</taxon>
    </lineage>
</organism>